<evidence type="ECO:0000313" key="3">
    <source>
        <dbReference type="Proteomes" id="UP001317822"/>
    </source>
</evidence>
<proteinExistence type="predicted"/>
<evidence type="ECO:0000313" key="2">
    <source>
        <dbReference type="EMBL" id="BDU16441.1"/>
    </source>
</evidence>
<accession>A0ABM8DCY5</accession>
<sequence length="275" mass="31023">MNTRIAMPLTASIAALLALASMPARAIEPLDTFSARIGGYVTDFDTQVRADGETRTGTEIDLQRDFGLDKSNTVAIVGVTWRPFDNHEFGLSYYQDDADATRRINRDIDFDGTVYEADSTVRAGFDLDAYDLYYVWWAANNERWALGPRFGLVWYRMRLGLDVEIDSAGNRIDGAISETVDADLPAPSIGGSWRWAPLEQWRFSADVGYFSADVNDIDADITFGRIGVEWFPWERTGISLDYTRRRITADAERSDFIGNLEFIDSGLRLGLTYRF</sequence>
<protein>
    <submittedName>
        <fullName evidence="2">Porin family protein</fullName>
    </submittedName>
</protein>
<gene>
    <name evidence="2" type="ORF">LA521A_16420</name>
</gene>
<organism evidence="2 3">
    <name type="scientific">Lysobacter auxotrophicus</name>
    <dbReference type="NCBI Taxonomy" id="2992573"/>
    <lineage>
        <taxon>Bacteria</taxon>
        <taxon>Pseudomonadati</taxon>
        <taxon>Pseudomonadota</taxon>
        <taxon>Gammaproteobacteria</taxon>
        <taxon>Lysobacterales</taxon>
        <taxon>Lysobacteraceae</taxon>
        <taxon>Lysobacter</taxon>
    </lineage>
</organism>
<dbReference type="Proteomes" id="UP001317822">
    <property type="component" value="Chromosome"/>
</dbReference>
<feature type="signal peptide" evidence="1">
    <location>
        <begin position="1"/>
        <end position="26"/>
    </location>
</feature>
<name>A0ABM8DCY5_9GAMM</name>
<reference evidence="2 3" key="1">
    <citation type="journal article" date="2023" name="Int. J. Syst. Evol. Microbiol.">
        <title>Physiological and genomic analyses of cobalamin (vitamin B12)-auxotrophy of Lysobacter auxotrophicus sp. nov., a methionine-auxotrophic chitinolytic bacterium isolated from chitin-treated soil.</title>
        <authorList>
            <person name="Saito A."/>
            <person name="Dohra H."/>
            <person name="Hamada M."/>
            <person name="Moriuchi R."/>
            <person name="Kotsuchibashi Y."/>
            <person name="Mori K."/>
        </authorList>
    </citation>
    <scope>NUCLEOTIDE SEQUENCE [LARGE SCALE GENOMIC DNA]</scope>
    <source>
        <strain evidence="2 3">5-21a</strain>
    </source>
</reference>
<keyword evidence="3" id="KW-1185">Reference proteome</keyword>
<dbReference type="SUPFAM" id="SSF56935">
    <property type="entry name" value="Porins"/>
    <property type="match status" value="1"/>
</dbReference>
<keyword evidence="1" id="KW-0732">Signal</keyword>
<evidence type="ECO:0000256" key="1">
    <source>
        <dbReference type="SAM" id="SignalP"/>
    </source>
</evidence>
<feature type="chain" id="PRO_5046531165" evidence="1">
    <location>
        <begin position="27"/>
        <end position="275"/>
    </location>
</feature>
<dbReference type="RefSeq" id="WP_281781825.1">
    <property type="nucleotide sequence ID" value="NZ_AP027041.1"/>
</dbReference>
<dbReference type="EMBL" id="AP027041">
    <property type="protein sequence ID" value="BDU16441.1"/>
    <property type="molecule type" value="Genomic_DNA"/>
</dbReference>